<sequence>MVSYSSTQPENVSIVNEAQKDMVWTSKMLNTYEDALMARSTSSTSWDNNLMYALILAFLPALALALTDVDRTIVGSFTVEVVVETIVVLGFSRNEDSMNSNFGDLILNKDYLT</sequence>
<evidence type="ECO:0000313" key="4">
    <source>
        <dbReference type="Proteomes" id="UP000002051"/>
    </source>
</evidence>
<dbReference type="EMBL" id="KL402761">
    <property type="protein sequence ID" value="KEH17167.1"/>
    <property type="molecule type" value="Genomic_DNA"/>
</dbReference>
<dbReference type="Proteomes" id="UP000002051">
    <property type="component" value="Unassembled WGS sequence"/>
</dbReference>
<keyword evidence="1" id="KW-1133">Transmembrane helix</keyword>
<keyword evidence="1" id="KW-0472">Membrane</keyword>
<proteinExistence type="predicted"/>
<evidence type="ECO:0000256" key="1">
    <source>
        <dbReference type="SAM" id="Phobius"/>
    </source>
</evidence>
<reference evidence="3" key="3">
    <citation type="submission" date="2015-06" db="UniProtKB">
        <authorList>
            <consortium name="EnsemblPlants"/>
        </authorList>
    </citation>
    <scope>IDENTIFICATION</scope>
    <source>
        <strain evidence="3">cv. Jemalong A17</strain>
    </source>
</reference>
<gene>
    <name evidence="2" type="ORF">MTR_0036s0090</name>
</gene>
<organism evidence="2 4">
    <name type="scientific">Medicago truncatula</name>
    <name type="common">Barrel medic</name>
    <name type="synonym">Medicago tribuloides</name>
    <dbReference type="NCBI Taxonomy" id="3880"/>
    <lineage>
        <taxon>Eukaryota</taxon>
        <taxon>Viridiplantae</taxon>
        <taxon>Streptophyta</taxon>
        <taxon>Embryophyta</taxon>
        <taxon>Tracheophyta</taxon>
        <taxon>Spermatophyta</taxon>
        <taxon>Magnoliopsida</taxon>
        <taxon>eudicotyledons</taxon>
        <taxon>Gunneridae</taxon>
        <taxon>Pentapetalae</taxon>
        <taxon>rosids</taxon>
        <taxon>fabids</taxon>
        <taxon>Fabales</taxon>
        <taxon>Fabaceae</taxon>
        <taxon>Papilionoideae</taxon>
        <taxon>50 kb inversion clade</taxon>
        <taxon>NPAAA clade</taxon>
        <taxon>Hologalegina</taxon>
        <taxon>IRL clade</taxon>
        <taxon>Trifolieae</taxon>
        <taxon>Medicago</taxon>
    </lineage>
</organism>
<reference evidence="2 4" key="2">
    <citation type="journal article" date="2014" name="BMC Genomics">
        <title>An improved genome release (version Mt4.0) for the model legume Medicago truncatula.</title>
        <authorList>
            <person name="Tang H."/>
            <person name="Krishnakumar V."/>
            <person name="Bidwell S."/>
            <person name="Rosen B."/>
            <person name="Chan A."/>
            <person name="Zhou S."/>
            <person name="Gentzbittel L."/>
            <person name="Childs K.L."/>
            <person name="Yandell M."/>
            <person name="Gundlach H."/>
            <person name="Mayer K.F."/>
            <person name="Schwartz D.C."/>
            <person name="Town C.D."/>
        </authorList>
    </citation>
    <scope>GENOME REANNOTATION</scope>
    <source>
        <strain evidence="2">A17</strain>
        <strain evidence="3 4">cv. Jemalong A17</strain>
    </source>
</reference>
<protein>
    <submittedName>
        <fullName evidence="2">Transmembrane protein, putative</fullName>
    </submittedName>
</protein>
<evidence type="ECO:0000313" key="3">
    <source>
        <dbReference type="EnsemblPlants" id="KEH17167"/>
    </source>
</evidence>
<keyword evidence="1 2" id="KW-0812">Transmembrane</keyword>
<feature type="transmembrane region" description="Helical" evidence="1">
    <location>
        <begin position="49"/>
        <end position="67"/>
    </location>
</feature>
<dbReference type="AlphaFoldDB" id="A0A072TID1"/>
<accession>A0A072TID1</accession>
<dbReference type="HOGENOM" id="CLU_2137248_0_0_1"/>
<dbReference type="EnsemblPlants" id="KEH17167">
    <property type="protein sequence ID" value="KEH17167"/>
    <property type="gene ID" value="MTR_0036s0090"/>
</dbReference>
<reference evidence="2 4" key="1">
    <citation type="journal article" date="2011" name="Nature">
        <title>The Medicago genome provides insight into the evolution of rhizobial symbioses.</title>
        <authorList>
            <person name="Young N.D."/>
            <person name="Debelle F."/>
            <person name="Oldroyd G.E."/>
            <person name="Geurts R."/>
            <person name="Cannon S.B."/>
            <person name="Udvardi M.K."/>
            <person name="Benedito V.A."/>
            <person name="Mayer K.F."/>
            <person name="Gouzy J."/>
            <person name="Schoof H."/>
            <person name="Van de Peer Y."/>
            <person name="Proost S."/>
            <person name="Cook D.R."/>
            <person name="Meyers B.C."/>
            <person name="Spannagl M."/>
            <person name="Cheung F."/>
            <person name="De Mita S."/>
            <person name="Krishnakumar V."/>
            <person name="Gundlach H."/>
            <person name="Zhou S."/>
            <person name="Mudge J."/>
            <person name="Bharti A.K."/>
            <person name="Murray J.D."/>
            <person name="Naoumkina M.A."/>
            <person name="Rosen B."/>
            <person name="Silverstein K.A."/>
            <person name="Tang H."/>
            <person name="Rombauts S."/>
            <person name="Zhao P.X."/>
            <person name="Zhou P."/>
            <person name="Barbe V."/>
            <person name="Bardou P."/>
            <person name="Bechner M."/>
            <person name="Bellec A."/>
            <person name="Berger A."/>
            <person name="Berges H."/>
            <person name="Bidwell S."/>
            <person name="Bisseling T."/>
            <person name="Choisne N."/>
            <person name="Couloux A."/>
            <person name="Denny R."/>
            <person name="Deshpande S."/>
            <person name="Dai X."/>
            <person name="Doyle J.J."/>
            <person name="Dudez A.M."/>
            <person name="Farmer A.D."/>
            <person name="Fouteau S."/>
            <person name="Franken C."/>
            <person name="Gibelin C."/>
            <person name="Gish J."/>
            <person name="Goldstein S."/>
            <person name="Gonzalez A.J."/>
            <person name="Green P.J."/>
            <person name="Hallab A."/>
            <person name="Hartog M."/>
            <person name="Hua A."/>
            <person name="Humphray S.J."/>
            <person name="Jeong D.H."/>
            <person name="Jing Y."/>
            <person name="Jocker A."/>
            <person name="Kenton S.M."/>
            <person name="Kim D.J."/>
            <person name="Klee K."/>
            <person name="Lai H."/>
            <person name="Lang C."/>
            <person name="Lin S."/>
            <person name="Macmil S.L."/>
            <person name="Magdelenat G."/>
            <person name="Matthews L."/>
            <person name="McCorrison J."/>
            <person name="Monaghan E.L."/>
            <person name="Mun J.H."/>
            <person name="Najar F.Z."/>
            <person name="Nicholson C."/>
            <person name="Noirot C."/>
            <person name="O'Bleness M."/>
            <person name="Paule C.R."/>
            <person name="Poulain J."/>
            <person name="Prion F."/>
            <person name="Qin B."/>
            <person name="Qu C."/>
            <person name="Retzel E.F."/>
            <person name="Riddle C."/>
            <person name="Sallet E."/>
            <person name="Samain S."/>
            <person name="Samson N."/>
            <person name="Sanders I."/>
            <person name="Saurat O."/>
            <person name="Scarpelli C."/>
            <person name="Schiex T."/>
            <person name="Segurens B."/>
            <person name="Severin A.J."/>
            <person name="Sherrier D.J."/>
            <person name="Shi R."/>
            <person name="Sims S."/>
            <person name="Singer S.R."/>
            <person name="Sinharoy S."/>
            <person name="Sterck L."/>
            <person name="Viollet A."/>
            <person name="Wang B.B."/>
            <person name="Wang K."/>
            <person name="Wang M."/>
            <person name="Wang X."/>
            <person name="Warfsmann J."/>
            <person name="Weissenbach J."/>
            <person name="White D.D."/>
            <person name="White J.D."/>
            <person name="Wiley G.B."/>
            <person name="Wincker P."/>
            <person name="Xing Y."/>
            <person name="Yang L."/>
            <person name="Yao Z."/>
            <person name="Ying F."/>
            <person name="Zhai J."/>
            <person name="Zhou L."/>
            <person name="Zuber A."/>
            <person name="Denarie J."/>
            <person name="Dixon R.A."/>
            <person name="May G.D."/>
            <person name="Schwartz D.C."/>
            <person name="Rogers J."/>
            <person name="Quetier F."/>
            <person name="Town C.D."/>
            <person name="Roe B.A."/>
        </authorList>
    </citation>
    <scope>NUCLEOTIDE SEQUENCE [LARGE SCALE GENOMIC DNA]</scope>
    <source>
        <strain evidence="2">A17</strain>
        <strain evidence="3 4">cv. Jemalong A17</strain>
    </source>
</reference>
<evidence type="ECO:0000313" key="2">
    <source>
        <dbReference type="EMBL" id="KEH17167.1"/>
    </source>
</evidence>
<keyword evidence="4" id="KW-1185">Reference proteome</keyword>
<name>A0A072TID1_MEDTR</name>
<feature type="transmembrane region" description="Helical" evidence="1">
    <location>
        <begin position="73"/>
        <end position="91"/>
    </location>
</feature>